<keyword evidence="1" id="KW-0812">Transmembrane</keyword>
<name>A0A922K586_CARIL</name>
<proteinExistence type="predicted"/>
<dbReference type="EMBL" id="CM031825">
    <property type="protein sequence ID" value="KAG6732651.1"/>
    <property type="molecule type" value="Genomic_DNA"/>
</dbReference>
<dbReference type="Proteomes" id="UP000811246">
    <property type="component" value="Chromosome 1"/>
</dbReference>
<dbReference type="AlphaFoldDB" id="A0A922K586"/>
<keyword evidence="1" id="KW-0472">Membrane</keyword>
<sequence>MDICSNWDYNCWVLSGQFLVAIHDDAICWILVKHLWLLYICKPKYKIKQIVQEWMKAVGCSISFETVCMVKAYFGFYSQSSMGVASPLVNCIMMSLGACKYILVGMKQ</sequence>
<feature type="transmembrane region" description="Helical" evidence="1">
    <location>
        <begin position="82"/>
        <end position="103"/>
    </location>
</feature>
<comment type="caution">
    <text evidence="2">The sequence shown here is derived from an EMBL/GenBank/DDBJ whole genome shotgun (WGS) entry which is preliminary data.</text>
</comment>
<evidence type="ECO:0000313" key="2">
    <source>
        <dbReference type="EMBL" id="KAG6732651.1"/>
    </source>
</evidence>
<gene>
    <name evidence="2" type="ORF">I3842_01G188800</name>
</gene>
<accession>A0A922K586</accession>
<evidence type="ECO:0000256" key="1">
    <source>
        <dbReference type="SAM" id="Phobius"/>
    </source>
</evidence>
<evidence type="ECO:0000313" key="3">
    <source>
        <dbReference type="Proteomes" id="UP000811246"/>
    </source>
</evidence>
<keyword evidence="1" id="KW-1133">Transmembrane helix</keyword>
<protein>
    <submittedName>
        <fullName evidence="2">Uncharacterized protein</fullName>
    </submittedName>
</protein>
<reference evidence="2" key="1">
    <citation type="submission" date="2021-01" db="EMBL/GenBank/DDBJ databases">
        <authorList>
            <person name="Lovell J.T."/>
            <person name="Bentley N."/>
            <person name="Bhattarai G."/>
            <person name="Jenkins J.W."/>
            <person name="Sreedasyam A."/>
            <person name="Alarcon Y."/>
            <person name="Bock C."/>
            <person name="Boston L."/>
            <person name="Carlson J."/>
            <person name="Cervantes K."/>
            <person name="Clermont K."/>
            <person name="Krom N."/>
            <person name="Kubenka K."/>
            <person name="Mamidi S."/>
            <person name="Mattison C."/>
            <person name="Monteros M."/>
            <person name="Pisani C."/>
            <person name="Plott C."/>
            <person name="Rajasekar S."/>
            <person name="Rhein H.S."/>
            <person name="Rohla C."/>
            <person name="Song M."/>
            <person name="Hilaire R.S."/>
            <person name="Shu S."/>
            <person name="Wells L."/>
            <person name="Wang X."/>
            <person name="Webber J."/>
            <person name="Heerema R.J."/>
            <person name="Klein P."/>
            <person name="Conner P."/>
            <person name="Grauke L."/>
            <person name="Grimwood J."/>
            <person name="Schmutz J."/>
            <person name="Randall J.J."/>
        </authorList>
    </citation>
    <scope>NUCLEOTIDE SEQUENCE</scope>
    <source>
        <tissue evidence="2">Leaf</tissue>
    </source>
</reference>
<organism evidence="2 3">
    <name type="scientific">Carya illinoinensis</name>
    <name type="common">Pecan</name>
    <dbReference type="NCBI Taxonomy" id="32201"/>
    <lineage>
        <taxon>Eukaryota</taxon>
        <taxon>Viridiplantae</taxon>
        <taxon>Streptophyta</taxon>
        <taxon>Embryophyta</taxon>
        <taxon>Tracheophyta</taxon>
        <taxon>Spermatophyta</taxon>
        <taxon>Magnoliopsida</taxon>
        <taxon>eudicotyledons</taxon>
        <taxon>Gunneridae</taxon>
        <taxon>Pentapetalae</taxon>
        <taxon>rosids</taxon>
        <taxon>fabids</taxon>
        <taxon>Fagales</taxon>
        <taxon>Juglandaceae</taxon>
        <taxon>Carya</taxon>
    </lineage>
</organism>